<evidence type="ECO:0000313" key="2">
    <source>
        <dbReference type="Proteomes" id="UP000809789"/>
    </source>
</evidence>
<keyword evidence="2" id="KW-1185">Reference proteome</keyword>
<dbReference type="OrthoDB" id="10502199at2759"/>
<gene>
    <name evidence="1" type="ORF">KVT40_005325</name>
</gene>
<dbReference type="Proteomes" id="UP000809789">
    <property type="component" value="Unassembled WGS sequence"/>
</dbReference>
<sequence length="154" mass="17192">MRSAEHGPGERRSTICVANCPHCEFSSSTSGSLGIYNRCAVKKFLSGKPLTTIVDFFFSHFYDSSIATYSTPPSTGLWDRTWRLFFFAQSEDAASRVETREHVFDTLFTRSSWSESGYLQAKTLCVGVGVQTFLNASDATPLPYGRANSRQRAY</sequence>
<dbReference type="AlphaFoldDB" id="A0A8K0L2S7"/>
<comment type="caution">
    <text evidence="1">The sequence shown here is derived from an EMBL/GenBank/DDBJ whole genome shotgun (WGS) entry which is preliminary data.</text>
</comment>
<evidence type="ECO:0000313" key="1">
    <source>
        <dbReference type="EMBL" id="KAG8626380.1"/>
    </source>
</evidence>
<dbReference type="EMBL" id="JAESVG020000006">
    <property type="protein sequence ID" value="KAG8626380.1"/>
    <property type="molecule type" value="Genomic_DNA"/>
</dbReference>
<accession>A0A8K0L2S7</accession>
<proteinExistence type="predicted"/>
<reference evidence="1" key="1">
    <citation type="submission" date="2021-07" db="EMBL/GenBank/DDBJ databases">
        <title>Elsinoe batatas strain:CRI-CJ2 Genome sequencing and assembly.</title>
        <authorList>
            <person name="Huang L."/>
        </authorList>
    </citation>
    <scope>NUCLEOTIDE SEQUENCE</scope>
    <source>
        <strain evidence="1">CRI-CJ2</strain>
    </source>
</reference>
<name>A0A8K0L2S7_9PEZI</name>
<protein>
    <submittedName>
        <fullName evidence="1">Uncharacterized protein</fullName>
    </submittedName>
</protein>
<organism evidence="1 2">
    <name type="scientific">Elsinoe batatas</name>
    <dbReference type="NCBI Taxonomy" id="2601811"/>
    <lineage>
        <taxon>Eukaryota</taxon>
        <taxon>Fungi</taxon>
        <taxon>Dikarya</taxon>
        <taxon>Ascomycota</taxon>
        <taxon>Pezizomycotina</taxon>
        <taxon>Dothideomycetes</taxon>
        <taxon>Dothideomycetidae</taxon>
        <taxon>Myriangiales</taxon>
        <taxon>Elsinoaceae</taxon>
        <taxon>Elsinoe</taxon>
    </lineage>
</organism>